<proteinExistence type="predicted"/>
<accession>A0A9W7AD80</accession>
<feature type="region of interest" description="Disordered" evidence="1">
    <location>
        <begin position="43"/>
        <end position="96"/>
    </location>
</feature>
<name>A0A9W7AD80_9STRA</name>
<evidence type="ECO:0000313" key="3">
    <source>
        <dbReference type="Proteomes" id="UP001165085"/>
    </source>
</evidence>
<dbReference type="AlphaFoldDB" id="A0A9W7AD80"/>
<dbReference type="Proteomes" id="UP001165085">
    <property type="component" value="Unassembled WGS sequence"/>
</dbReference>
<keyword evidence="3" id="KW-1185">Reference proteome</keyword>
<feature type="compositionally biased region" description="Pro residues" evidence="1">
    <location>
        <begin position="48"/>
        <end position="61"/>
    </location>
</feature>
<dbReference type="OrthoDB" id="10518747at2759"/>
<dbReference type="EMBL" id="BRXY01000120">
    <property type="protein sequence ID" value="GMH67800.1"/>
    <property type="molecule type" value="Genomic_DNA"/>
</dbReference>
<comment type="caution">
    <text evidence="2">The sequence shown here is derived from an EMBL/GenBank/DDBJ whole genome shotgun (WGS) entry which is preliminary data.</text>
</comment>
<reference evidence="3" key="1">
    <citation type="journal article" date="2023" name="Commun. Biol.">
        <title>Genome analysis of Parmales, the sister group of diatoms, reveals the evolutionary specialization of diatoms from phago-mixotrophs to photoautotrophs.</title>
        <authorList>
            <person name="Ban H."/>
            <person name="Sato S."/>
            <person name="Yoshikawa S."/>
            <person name="Yamada K."/>
            <person name="Nakamura Y."/>
            <person name="Ichinomiya M."/>
            <person name="Sato N."/>
            <person name="Blanc-Mathieu R."/>
            <person name="Endo H."/>
            <person name="Kuwata A."/>
            <person name="Ogata H."/>
        </authorList>
    </citation>
    <scope>NUCLEOTIDE SEQUENCE [LARGE SCALE GENOMIC DNA]</scope>
    <source>
        <strain evidence="3">NIES 3701</strain>
    </source>
</reference>
<protein>
    <submittedName>
        <fullName evidence="2">Uncharacterized protein</fullName>
    </submittedName>
</protein>
<sequence>MLSELAWFERQLEECGLDIPRDVRVSERSQKKKEKAVFLEANFALAPDPSPSPSSSPPASPQAPVVEKRTPSPAREPGRGSRKKKTSLKKLENYSL</sequence>
<gene>
    <name evidence="2" type="ORF">TrST_g13508</name>
</gene>
<evidence type="ECO:0000313" key="2">
    <source>
        <dbReference type="EMBL" id="GMH67800.1"/>
    </source>
</evidence>
<evidence type="ECO:0000256" key="1">
    <source>
        <dbReference type="SAM" id="MobiDB-lite"/>
    </source>
</evidence>
<organism evidence="2 3">
    <name type="scientific">Triparma strigata</name>
    <dbReference type="NCBI Taxonomy" id="1606541"/>
    <lineage>
        <taxon>Eukaryota</taxon>
        <taxon>Sar</taxon>
        <taxon>Stramenopiles</taxon>
        <taxon>Ochrophyta</taxon>
        <taxon>Bolidophyceae</taxon>
        <taxon>Parmales</taxon>
        <taxon>Triparmaceae</taxon>
        <taxon>Triparma</taxon>
    </lineage>
</organism>